<proteinExistence type="predicted"/>
<feature type="transmembrane region" description="Helical" evidence="1">
    <location>
        <begin position="245"/>
        <end position="262"/>
    </location>
</feature>
<dbReference type="GeneID" id="93527187"/>
<feature type="transmembrane region" description="Helical" evidence="1">
    <location>
        <begin position="360"/>
        <end position="379"/>
    </location>
</feature>
<evidence type="ECO:0000256" key="1">
    <source>
        <dbReference type="SAM" id="Phobius"/>
    </source>
</evidence>
<reference evidence="2 3" key="1">
    <citation type="submission" date="2021-01" db="EMBL/GenBank/DDBJ databases">
        <title>FDA dAtabase for Regulatory Grade micrObial Sequences (FDA-ARGOS): Supporting development and validation of Infectious Disease Dx tests.</title>
        <authorList>
            <person name="Sproer C."/>
            <person name="Gronow S."/>
            <person name="Severitt S."/>
            <person name="Schroder I."/>
            <person name="Tallon L."/>
            <person name="Sadzewicz L."/>
            <person name="Zhao X."/>
            <person name="Boylan J."/>
            <person name="Ott S."/>
            <person name="Bowen H."/>
            <person name="Vavikolanu K."/>
            <person name="Mehta A."/>
            <person name="Aluvathingal J."/>
            <person name="Nadendla S."/>
            <person name="Lowell S."/>
            <person name="Myers T."/>
            <person name="Yan Y."/>
            <person name="Sichtig H."/>
        </authorList>
    </citation>
    <scope>NUCLEOTIDE SEQUENCE [LARGE SCALE GENOMIC DNA]</scope>
    <source>
        <strain evidence="2 3">FDAARGOS_1131</strain>
    </source>
</reference>
<keyword evidence="1" id="KW-0472">Membrane</keyword>
<dbReference type="InterPro" id="IPR029468">
    <property type="entry name" value="O-ag_pol_Wzy"/>
</dbReference>
<gene>
    <name evidence="2" type="primary">wzy</name>
    <name evidence="2" type="ORF">I6I88_05945</name>
</gene>
<evidence type="ECO:0000313" key="3">
    <source>
        <dbReference type="Proteomes" id="UP000596202"/>
    </source>
</evidence>
<dbReference type="Pfam" id="PF14296">
    <property type="entry name" value="O-ag_pol_Wzy"/>
    <property type="match status" value="1"/>
</dbReference>
<feature type="transmembrane region" description="Helical" evidence="1">
    <location>
        <begin position="415"/>
        <end position="433"/>
    </location>
</feature>
<feature type="transmembrane region" description="Helical" evidence="1">
    <location>
        <begin position="51"/>
        <end position="73"/>
    </location>
</feature>
<protein>
    <submittedName>
        <fullName evidence="2">O-antigen polysaccharide polymerase Wzy</fullName>
    </submittedName>
</protein>
<dbReference type="Proteomes" id="UP000596202">
    <property type="component" value="Chromosome"/>
</dbReference>
<organism evidence="2 3">
    <name type="scientific">Myroides odoratus</name>
    <name type="common">Flavobacterium odoratum</name>
    <dbReference type="NCBI Taxonomy" id="256"/>
    <lineage>
        <taxon>Bacteria</taxon>
        <taxon>Pseudomonadati</taxon>
        <taxon>Bacteroidota</taxon>
        <taxon>Flavobacteriia</taxon>
        <taxon>Flavobacteriales</taxon>
        <taxon>Flavobacteriaceae</taxon>
        <taxon>Myroides</taxon>
    </lineage>
</organism>
<sequence>MLVELFFIFAGIILYFLAPDTYSFFFVTVLFVLYLVYFYYGLRKYTVGRNYISFLLFFGISFFLVNFFYPVLIYPVNKDYFLVFERFTFNENVISKSTALAFLAFTFFMLGNKKALIRNRRKVNSSAYDLNLGIVNAICPILFLLSIASFLGLFFLAFDKILTRSTDAFFNIEPFFLVFVQCCMNILIIVSFVCKKRWFWFIIPLLYVLLFLYVGDRGPAIQTVLVFLFSYNYFRKIITLKQTSILFIGGLCLLTVVSSIRGRDGAKDISAVSFDSYYDLVMDLVVNNRNLYAGYEYVDKFGINYGKSSVVFIFAPIPLLPSYITKEVFDVKPNDISTASILTKDANAGWGLGTNLISDLYMQFHTLGVCVFMYLLGYVVKFYELKVKSNFTSLIVYFTISSFSIYMARSSLFDSFRFVIWSLLIFYFVYYFIKPKKSIVREYK</sequence>
<keyword evidence="1" id="KW-0812">Transmembrane</keyword>
<feature type="transmembrane region" description="Helical" evidence="1">
    <location>
        <begin position="198"/>
        <end position="214"/>
    </location>
</feature>
<feature type="transmembrane region" description="Helical" evidence="1">
    <location>
        <begin position="175"/>
        <end position="193"/>
    </location>
</feature>
<dbReference type="AlphaFoldDB" id="A0A9Q7E9K8"/>
<keyword evidence="1" id="KW-1133">Transmembrane helix</keyword>
<feature type="transmembrane region" description="Helical" evidence="1">
    <location>
        <begin position="93"/>
        <end position="111"/>
    </location>
</feature>
<dbReference type="OrthoDB" id="1321566at2"/>
<dbReference type="RefSeq" id="WP_002991735.1">
    <property type="nucleotide sequence ID" value="NZ_CP068108.1"/>
</dbReference>
<dbReference type="EMBL" id="CP068108">
    <property type="protein sequence ID" value="QQU01292.1"/>
    <property type="molecule type" value="Genomic_DNA"/>
</dbReference>
<accession>A0A9Q7E9K8</accession>
<dbReference type="NCBIfam" id="TIGR04370">
    <property type="entry name" value="glyco_rpt_poly"/>
    <property type="match status" value="1"/>
</dbReference>
<name>A0A9Q7E9K8_MYROD</name>
<feature type="transmembrane region" description="Helical" evidence="1">
    <location>
        <begin position="132"/>
        <end position="155"/>
    </location>
</feature>
<feature type="transmembrane region" description="Helical" evidence="1">
    <location>
        <begin position="6"/>
        <end position="39"/>
    </location>
</feature>
<feature type="transmembrane region" description="Helical" evidence="1">
    <location>
        <begin position="391"/>
        <end position="409"/>
    </location>
</feature>
<evidence type="ECO:0000313" key="2">
    <source>
        <dbReference type="EMBL" id="QQU01292.1"/>
    </source>
</evidence>